<dbReference type="PANTHER" id="PTHR34700">
    <property type="entry name" value="POTASSIUM BINDING PROTEIN KBP"/>
    <property type="match status" value="1"/>
</dbReference>
<evidence type="ECO:0000256" key="1">
    <source>
        <dbReference type="SAM" id="MobiDB-lite"/>
    </source>
</evidence>
<dbReference type="InterPro" id="IPR036388">
    <property type="entry name" value="WH-like_DNA-bd_sf"/>
</dbReference>
<proteinExistence type="predicted"/>
<dbReference type="PROSITE" id="PS51782">
    <property type="entry name" value="LYSM"/>
    <property type="match status" value="1"/>
</dbReference>
<dbReference type="InterPro" id="IPR018392">
    <property type="entry name" value="LysM"/>
</dbReference>
<feature type="compositionally biased region" description="Low complexity" evidence="1">
    <location>
        <begin position="333"/>
        <end position="395"/>
    </location>
</feature>
<evidence type="ECO:0000259" key="3">
    <source>
        <dbReference type="PROSITE" id="PS51782"/>
    </source>
</evidence>
<dbReference type="Pfam" id="PF01476">
    <property type="entry name" value="LysM"/>
    <property type="match status" value="1"/>
</dbReference>
<evidence type="ECO:0000256" key="2">
    <source>
        <dbReference type="SAM" id="Phobius"/>
    </source>
</evidence>
<dbReference type="InterPro" id="IPR036779">
    <property type="entry name" value="LysM_dom_sf"/>
</dbReference>
<gene>
    <name evidence="4" type="ORF">M6B22_06990</name>
</gene>
<dbReference type="RefSeq" id="WP_269445040.1">
    <property type="nucleotide sequence ID" value="NZ_CP097463.1"/>
</dbReference>
<reference evidence="4" key="1">
    <citation type="submission" date="2022-05" db="EMBL/GenBank/DDBJ databases">
        <title>Jatrophihabitans sp. SB3-54 whole genome sequence.</title>
        <authorList>
            <person name="Suh M.K."/>
            <person name="Eom M.K."/>
            <person name="Kim J.S."/>
            <person name="Kim H.S."/>
            <person name="Do H.E."/>
            <person name="Shin Y.K."/>
            <person name="Lee J.-S."/>
        </authorList>
    </citation>
    <scope>NUCLEOTIDE SEQUENCE</scope>
    <source>
        <strain evidence="4">SB3-54</strain>
    </source>
</reference>
<feature type="transmembrane region" description="Helical" evidence="2">
    <location>
        <begin position="63"/>
        <end position="90"/>
    </location>
</feature>
<dbReference type="Gene3D" id="3.10.350.10">
    <property type="entry name" value="LysM domain"/>
    <property type="match status" value="2"/>
</dbReference>
<accession>A0ABY7K4M9</accession>
<dbReference type="Proteomes" id="UP001164693">
    <property type="component" value="Chromosome"/>
</dbReference>
<keyword evidence="2" id="KW-0472">Membrane</keyword>
<dbReference type="Gene3D" id="1.10.10.10">
    <property type="entry name" value="Winged helix-like DNA-binding domain superfamily/Winged helix DNA-binding domain"/>
    <property type="match status" value="1"/>
</dbReference>
<dbReference type="InterPro" id="IPR052196">
    <property type="entry name" value="Bact_Kbp"/>
</dbReference>
<feature type="compositionally biased region" description="Basic and acidic residues" evidence="1">
    <location>
        <begin position="307"/>
        <end position="316"/>
    </location>
</feature>
<feature type="transmembrane region" description="Helical" evidence="2">
    <location>
        <begin position="20"/>
        <end position="43"/>
    </location>
</feature>
<feature type="transmembrane region" description="Helical" evidence="2">
    <location>
        <begin position="111"/>
        <end position="132"/>
    </location>
</feature>
<keyword evidence="5" id="KW-1185">Reference proteome</keyword>
<keyword evidence="2" id="KW-1133">Transmembrane helix</keyword>
<feature type="compositionally biased region" description="Polar residues" evidence="1">
    <location>
        <begin position="147"/>
        <end position="161"/>
    </location>
</feature>
<sequence length="1116" mass="117574">MTTPPGHAPHRRLIPLARGIGALIVLVAIVGGVPLLMAGLHLSPHGVPSLHQLKHDLTSHDNGQLALVVIAIGVGICWALFVLSLIPEIVATARKRPSYPLPGLGGFQRPAGALVAAIAIGFAIAPMITGLGSRASAAAAPLPGSGQRTAATSVSAPQVTSPGHEGSAARPAGAHGAGQHATSSHERSASPSTPTHHPTYEVQRRDTLWQIAEDHLGDPMRYTEIAALNQHTLGPDNLIVAGMHLIMPSDATGLTPAGQTHGHPGGDADTVRVRVQPGDTLSGLEEQVTGSTNWQPGWDANQGRVEPGGEHFDDPNLIKPGWVLDIPTAATTATPTAPQTHQEPTHPRQQPAQHRPPQQNQPGQPGPGSSTPTHPAPAHTPASTPPAASTAPSATQHRTGPADSHHAPAAAEDRYVALTVGGGLLAASTFATLMTLRRRKFRHRRPGHVVASLPPDLVPLEQVLVSIGRPALAKMTFLDLALRDLANQIGARPDGQLPDVASAAINDDYLELYLASDNPPPVPPAPWLQSDPLRWTLGRDTDLDPAAADRLAPYPCLVSVGYSEDGTEYLLDLEHAGALHLAGDPRRCLDLARYMVAELANNMWSDHLTVTVAGFAGELVHANPTRLAHTDDPHAAAAAAARVAGENRDVAGDAGIDVLAGRLRGTDGDVWMPHVLLAAPGVNREDIELLRGTAAGGRAAVAVVLTGGRSGDDVPVDAAADGPLVQVTSTGALVTSLLPVGDVLALGLPEADAPDLARAIALDRDGALDEPTPRSTGERPWDAFADAAGALLPEYTVPRTASGPAALDPGQPVSSSLLPGPDEAYVAAAATTEQDLVQLAPAVTVEARAAVEQADPDLDELVAAWRDPGARLAKLQLLGPVTVTAYGRPPVKQEDFCTEIVAYLWHKPHGVSTDEFANELWPNKDYSGTDSYPKDMASRTRQWLGVDPRTGKEYWPRARRDGVQGYRLTGLMCDVDLFRRLRARGEARGAEGLPDLVAALDLVSGTPLSRLRPFGYGWLPAGDELLYQGAVAEVAHLVATRALEAGDDAEALRACELALEFNGEDDWALLQMTKAHERAGRDAEKEATILRLRTLEDPPARTLEVMRRNGWLSRGA</sequence>
<dbReference type="CDD" id="cd00118">
    <property type="entry name" value="LysM"/>
    <property type="match status" value="1"/>
</dbReference>
<name>A0ABY7K4M9_9ACTN</name>
<protein>
    <submittedName>
        <fullName evidence="4">LysM peptidoglycan-binding domain-containing protein</fullName>
    </submittedName>
</protein>
<keyword evidence="2" id="KW-0812">Transmembrane</keyword>
<dbReference type="PANTHER" id="PTHR34700:SF4">
    <property type="entry name" value="PHAGE-LIKE ELEMENT PBSX PROTEIN XKDP"/>
    <property type="match status" value="1"/>
</dbReference>
<feature type="region of interest" description="Disordered" evidence="1">
    <location>
        <begin position="137"/>
        <end position="202"/>
    </location>
</feature>
<feature type="region of interest" description="Disordered" evidence="1">
    <location>
        <begin position="282"/>
        <end position="320"/>
    </location>
</feature>
<organism evidence="4 5">
    <name type="scientific">Jatrophihabitans cynanchi</name>
    <dbReference type="NCBI Taxonomy" id="2944128"/>
    <lineage>
        <taxon>Bacteria</taxon>
        <taxon>Bacillati</taxon>
        <taxon>Actinomycetota</taxon>
        <taxon>Actinomycetes</taxon>
        <taxon>Jatrophihabitantales</taxon>
        <taxon>Jatrophihabitantaceae</taxon>
        <taxon>Jatrophihabitans</taxon>
    </lineage>
</organism>
<feature type="domain" description="LysM" evidence="3">
    <location>
        <begin position="198"/>
        <end position="247"/>
    </location>
</feature>
<dbReference type="EMBL" id="CP097463">
    <property type="protein sequence ID" value="WAX58502.1"/>
    <property type="molecule type" value="Genomic_DNA"/>
</dbReference>
<evidence type="ECO:0000313" key="4">
    <source>
        <dbReference type="EMBL" id="WAX58502.1"/>
    </source>
</evidence>
<evidence type="ECO:0000313" key="5">
    <source>
        <dbReference type="Proteomes" id="UP001164693"/>
    </source>
</evidence>
<feature type="region of interest" description="Disordered" evidence="1">
    <location>
        <begin position="333"/>
        <end position="407"/>
    </location>
</feature>
<feature type="compositionally biased region" description="Low complexity" evidence="1">
    <location>
        <begin position="137"/>
        <end position="146"/>
    </location>
</feature>